<evidence type="ECO:0000313" key="9">
    <source>
        <dbReference type="EMBL" id="MEI4273857.1"/>
    </source>
</evidence>
<keyword evidence="4 7" id="KW-0812">Transmembrane</keyword>
<dbReference type="InterPro" id="IPR000515">
    <property type="entry name" value="MetI-like"/>
</dbReference>
<sequence>MAAAASTRRQLPGRVAMTFGSFLIGLVAWQLLSSSGLVPRNALPGPVATATAAGELLRTGAIWSPMLDTLVGAAAGLGIAMALAIPIGLGIGSSTFLDRATSAVLEFLRPVPAPAILPIAILLLGSGSTMKIALVAFGCFFPILVQTVHGIRETDPTLLQTTRAFRISPARRFLIRLLSASPNIFTGVRVSASIALLVAVAVEIIAGAPGLGSAIQLASGGGNPAAANVYIILAGALGVLVAGGLGSVQRSTITWVGEGRSAELR</sequence>
<comment type="caution">
    <text evidence="9">The sequence shown here is derived from an EMBL/GenBank/DDBJ whole genome shotgun (WGS) entry which is preliminary data.</text>
</comment>
<dbReference type="InterPro" id="IPR035906">
    <property type="entry name" value="MetI-like_sf"/>
</dbReference>
<accession>A0ABU8E0P6</accession>
<dbReference type="PANTHER" id="PTHR30151">
    <property type="entry name" value="ALKANE SULFONATE ABC TRANSPORTER-RELATED, MEMBRANE SUBUNIT"/>
    <property type="match status" value="1"/>
</dbReference>
<organism evidence="9 10">
    <name type="scientific">Klenkia sesuvii</name>
    <dbReference type="NCBI Taxonomy" id="3103137"/>
    <lineage>
        <taxon>Bacteria</taxon>
        <taxon>Bacillati</taxon>
        <taxon>Actinomycetota</taxon>
        <taxon>Actinomycetes</taxon>
        <taxon>Geodermatophilales</taxon>
        <taxon>Geodermatophilaceae</taxon>
        <taxon>Klenkia</taxon>
    </lineage>
</organism>
<evidence type="ECO:0000256" key="3">
    <source>
        <dbReference type="ARBA" id="ARBA00022475"/>
    </source>
</evidence>
<evidence type="ECO:0000256" key="5">
    <source>
        <dbReference type="ARBA" id="ARBA00022989"/>
    </source>
</evidence>
<dbReference type="Proteomes" id="UP001361570">
    <property type="component" value="Unassembled WGS sequence"/>
</dbReference>
<keyword evidence="6 7" id="KW-0472">Membrane</keyword>
<feature type="domain" description="ABC transmembrane type-1" evidence="8">
    <location>
        <begin position="84"/>
        <end position="241"/>
    </location>
</feature>
<evidence type="ECO:0000256" key="7">
    <source>
        <dbReference type="SAM" id="Phobius"/>
    </source>
</evidence>
<dbReference type="EMBL" id="JBAPLU010000028">
    <property type="protein sequence ID" value="MEI4273857.1"/>
    <property type="molecule type" value="Genomic_DNA"/>
</dbReference>
<dbReference type="Pfam" id="PF00528">
    <property type="entry name" value="BPD_transp_1"/>
    <property type="match status" value="1"/>
</dbReference>
<keyword evidence="10" id="KW-1185">Reference proteome</keyword>
<feature type="transmembrane region" description="Helical" evidence="7">
    <location>
        <begin position="70"/>
        <end position="91"/>
    </location>
</feature>
<dbReference type="RefSeq" id="WP_336405973.1">
    <property type="nucleotide sequence ID" value="NZ_JBAPLU010000028.1"/>
</dbReference>
<evidence type="ECO:0000256" key="4">
    <source>
        <dbReference type="ARBA" id="ARBA00022692"/>
    </source>
</evidence>
<evidence type="ECO:0000313" key="10">
    <source>
        <dbReference type="Proteomes" id="UP001361570"/>
    </source>
</evidence>
<name>A0ABU8E0P6_9ACTN</name>
<keyword evidence="3" id="KW-1003">Cell membrane</keyword>
<feature type="transmembrane region" description="Helical" evidence="7">
    <location>
        <begin position="226"/>
        <end position="245"/>
    </location>
</feature>
<comment type="subcellular location">
    <subcellularLocation>
        <location evidence="1">Cell membrane</location>
        <topology evidence="1">Multi-pass membrane protein</topology>
    </subcellularLocation>
</comment>
<feature type="transmembrane region" description="Helical" evidence="7">
    <location>
        <begin position="132"/>
        <end position="152"/>
    </location>
</feature>
<reference evidence="9 10" key="1">
    <citation type="submission" date="2024-03" db="EMBL/GenBank/DDBJ databases">
        <title>Draft genome sequence of Klenkia sp. LSe6-5.</title>
        <authorList>
            <person name="Duangmal K."/>
            <person name="Chantavorakit T."/>
        </authorList>
    </citation>
    <scope>NUCLEOTIDE SEQUENCE [LARGE SCALE GENOMIC DNA]</scope>
    <source>
        <strain evidence="9 10">LSe6-5</strain>
    </source>
</reference>
<gene>
    <name evidence="9" type="ORF">TEK04_19215</name>
</gene>
<keyword evidence="2" id="KW-0813">Transport</keyword>
<proteinExistence type="predicted"/>
<feature type="transmembrane region" description="Helical" evidence="7">
    <location>
        <begin position="103"/>
        <end position="126"/>
    </location>
</feature>
<dbReference type="PANTHER" id="PTHR30151:SF0">
    <property type="entry name" value="ABC TRANSPORTER PERMEASE PROTEIN MJ0413-RELATED"/>
    <property type="match status" value="1"/>
</dbReference>
<dbReference type="Gene3D" id="1.10.3720.10">
    <property type="entry name" value="MetI-like"/>
    <property type="match status" value="1"/>
</dbReference>
<evidence type="ECO:0000256" key="1">
    <source>
        <dbReference type="ARBA" id="ARBA00004651"/>
    </source>
</evidence>
<dbReference type="SUPFAM" id="SSF161098">
    <property type="entry name" value="MetI-like"/>
    <property type="match status" value="1"/>
</dbReference>
<feature type="transmembrane region" description="Helical" evidence="7">
    <location>
        <begin position="173"/>
        <end position="206"/>
    </location>
</feature>
<feature type="transmembrane region" description="Helical" evidence="7">
    <location>
        <begin position="12"/>
        <end position="32"/>
    </location>
</feature>
<dbReference type="CDD" id="cd06261">
    <property type="entry name" value="TM_PBP2"/>
    <property type="match status" value="1"/>
</dbReference>
<evidence type="ECO:0000259" key="8">
    <source>
        <dbReference type="Pfam" id="PF00528"/>
    </source>
</evidence>
<evidence type="ECO:0000256" key="6">
    <source>
        <dbReference type="ARBA" id="ARBA00023136"/>
    </source>
</evidence>
<protein>
    <submittedName>
        <fullName evidence="9">ABC transporter permease</fullName>
    </submittedName>
</protein>
<keyword evidence="5 7" id="KW-1133">Transmembrane helix</keyword>
<evidence type="ECO:0000256" key="2">
    <source>
        <dbReference type="ARBA" id="ARBA00022448"/>
    </source>
</evidence>